<dbReference type="Proteomes" id="UP001219956">
    <property type="component" value="Unassembled WGS sequence"/>
</dbReference>
<dbReference type="PANTHER" id="PTHR43110">
    <property type="entry name" value="THIOL PEROXIDASE"/>
    <property type="match status" value="1"/>
</dbReference>
<organism evidence="4 5">
    <name type="scientific">Vogesella aquatica</name>
    <dbReference type="NCBI Taxonomy" id="2984206"/>
    <lineage>
        <taxon>Bacteria</taxon>
        <taxon>Pseudomonadati</taxon>
        <taxon>Pseudomonadota</taxon>
        <taxon>Betaproteobacteria</taxon>
        <taxon>Neisseriales</taxon>
        <taxon>Chromobacteriaceae</taxon>
        <taxon>Vogesella</taxon>
    </lineage>
</organism>
<evidence type="ECO:0000313" key="4">
    <source>
        <dbReference type="EMBL" id="MDC7717042.1"/>
    </source>
</evidence>
<name>A0ABT5IWU8_9NEIS</name>
<feature type="domain" description="Redoxin" evidence="3">
    <location>
        <begin position="22"/>
        <end position="161"/>
    </location>
</feature>
<keyword evidence="1" id="KW-1015">Disulfide bond</keyword>
<evidence type="ECO:0000256" key="1">
    <source>
        <dbReference type="ARBA" id="ARBA00023157"/>
    </source>
</evidence>
<dbReference type="InterPro" id="IPR013740">
    <property type="entry name" value="Redoxin"/>
</dbReference>
<reference evidence="4 5" key="1">
    <citation type="submission" date="2023-01" db="EMBL/GenBank/DDBJ databases">
        <title>Novel species of the genus Vogesella isolated from rivers.</title>
        <authorList>
            <person name="Lu H."/>
        </authorList>
    </citation>
    <scope>NUCLEOTIDE SEQUENCE [LARGE SCALE GENOMIC DNA]</scope>
    <source>
        <strain evidence="4 5">DC21W</strain>
    </source>
</reference>
<gene>
    <name evidence="4" type="ORF">PQU95_07410</name>
</gene>
<dbReference type="Pfam" id="PF08534">
    <property type="entry name" value="Redoxin"/>
    <property type="match status" value="1"/>
</dbReference>
<dbReference type="InterPro" id="IPR050455">
    <property type="entry name" value="Tpx_Peroxidase_subfamily"/>
</dbReference>
<dbReference type="Gene3D" id="3.40.30.10">
    <property type="entry name" value="Glutaredoxin"/>
    <property type="match status" value="1"/>
</dbReference>
<comment type="caution">
    <text evidence="4">The sequence shown here is derived from an EMBL/GenBank/DDBJ whole genome shotgun (WGS) entry which is preliminary data.</text>
</comment>
<proteinExistence type="predicted"/>
<accession>A0ABT5IWU8</accession>
<evidence type="ECO:0000256" key="2">
    <source>
        <dbReference type="ARBA" id="ARBA00023284"/>
    </source>
</evidence>
<protein>
    <submittedName>
        <fullName evidence="4">Redoxin domain-containing protein</fullName>
    </submittedName>
</protein>
<dbReference type="InterPro" id="IPR036249">
    <property type="entry name" value="Thioredoxin-like_sf"/>
</dbReference>
<dbReference type="RefSeq" id="WP_272751394.1">
    <property type="nucleotide sequence ID" value="NZ_JAQQLF010000008.1"/>
</dbReference>
<sequence>MALHPFIYKEETLEVGGNFPEAGQTLPSFMLVDEQLRDVSLERYLGRVKLVVTLLSIDAESAGITLLQDLRRALEAWPLLQFIVVTVDSPFSLQRARREHGLPQVVLLSTLRGRDFHKHFGVLLQDIPLAGVTCPALWLADEQDTIHFAQRLDADEHEFDLASLREKLAIVFSPAPPDAPAEGD</sequence>
<dbReference type="PANTHER" id="PTHR43110:SF1">
    <property type="entry name" value="THIOL PEROXIDASE"/>
    <property type="match status" value="1"/>
</dbReference>
<evidence type="ECO:0000313" key="5">
    <source>
        <dbReference type="Proteomes" id="UP001219956"/>
    </source>
</evidence>
<dbReference type="SUPFAM" id="SSF52833">
    <property type="entry name" value="Thioredoxin-like"/>
    <property type="match status" value="1"/>
</dbReference>
<keyword evidence="5" id="KW-1185">Reference proteome</keyword>
<dbReference type="EMBL" id="JAQQLF010000008">
    <property type="protein sequence ID" value="MDC7717042.1"/>
    <property type="molecule type" value="Genomic_DNA"/>
</dbReference>
<evidence type="ECO:0000259" key="3">
    <source>
        <dbReference type="Pfam" id="PF08534"/>
    </source>
</evidence>
<keyword evidence="2" id="KW-0676">Redox-active center</keyword>